<evidence type="ECO:0008006" key="3">
    <source>
        <dbReference type="Google" id="ProtNLM"/>
    </source>
</evidence>
<comment type="caution">
    <text evidence="1">The sequence shown here is derived from an EMBL/GenBank/DDBJ whole genome shotgun (WGS) entry which is preliminary data.</text>
</comment>
<accession>A0A9J5WAK5</accession>
<dbReference type="PANTHER" id="PTHR33116:SF85">
    <property type="entry name" value="REVERSE TRANSCRIPTASE ZINC-BINDING DOMAIN-CONTAINING PROTEIN"/>
    <property type="match status" value="1"/>
</dbReference>
<evidence type="ECO:0000313" key="2">
    <source>
        <dbReference type="Proteomes" id="UP000824120"/>
    </source>
</evidence>
<keyword evidence="2" id="KW-1185">Reference proteome</keyword>
<dbReference type="EMBL" id="JACXVP010000012">
    <property type="protein sequence ID" value="KAG5572562.1"/>
    <property type="molecule type" value="Genomic_DNA"/>
</dbReference>
<dbReference type="PANTHER" id="PTHR33116">
    <property type="entry name" value="REVERSE TRANSCRIPTASE ZINC-BINDING DOMAIN-CONTAINING PROTEIN-RELATED-RELATED"/>
    <property type="match status" value="1"/>
</dbReference>
<reference evidence="1 2" key="1">
    <citation type="submission" date="2020-09" db="EMBL/GenBank/DDBJ databases">
        <title>De no assembly of potato wild relative species, Solanum commersonii.</title>
        <authorList>
            <person name="Cho K."/>
        </authorList>
    </citation>
    <scope>NUCLEOTIDE SEQUENCE [LARGE SCALE GENOMIC DNA]</scope>
    <source>
        <strain evidence="1">LZ3.2</strain>
        <tissue evidence="1">Leaf</tissue>
    </source>
</reference>
<organism evidence="1 2">
    <name type="scientific">Solanum commersonii</name>
    <name type="common">Commerson's wild potato</name>
    <name type="synonym">Commerson's nightshade</name>
    <dbReference type="NCBI Taxonomy" id="4109"/>
    <lineage>
        <taxon>Eukaryota</taxon>
        <taxon>Viridiplantae</taxon>
        <taxon>Streptophyta</taxon>
        <taxon>Embryophyta</taxon>
        <taxon>Tracheophyta</taxon>
        <taxon>Spermatophyta</taxon>
        <taxon>Magnoliopsida</taxon>
        <taxon>eudicotyledons</taxon>
        <taxon>Gunneridae</taxon>
        <taxon>Pentapetalae</taxon>
        <taxon>asterids</taxon>
        <taxon>lamiids</taxon>
        <taxon>Solanales</taxon>
        <taxon>Solanaceae</taxon>
        <taxon>Solanoideae</taxon>
        <taxon>Solaneae</taxon>
        <taxon>Solanum</taxon>
    </lineage>
</organism>
<evidence type="ECO:0000313" key="1">
    <source>
        <dbReference type="EMBL" id="KAG5572562.1"/>
    </source>
</evidence>
<protein>
    <recommendedName>
        <fullName evidence="3">Reverse transcriptase domain-containing protein</fullName>
    </recommendedName>
</protein>
<dbReference type="AlphaFoldDB" id="A0A9J5WAK5"/>
<proteinExistence type="predicted"/>
<gene>
    <name evidence="1" type="ORF">H5410_062328</name>
</gene>
<name>A0A9J5WAK5_SOLCO</name>
<sequence>MAAKTILGKGDPGVVKICDSDKAPAPDSFTNGFFKSRWHTIKSDLLNALNHFHEVNISHILYADDTLLFCNTMEHQMMILWLIFNAFEAVSDLHINYSKSSIFPVNQGGITLINSFLDALPTYTMSLFPTRPPTYGSNNSRDLSSMMDKLRRDFLCNGNKQNNSFCLVKWDKVPRTERRGVLGSRTSNAMMEVLLKQHWRFNKEENALWRRLFIEKFSLRNSWFTKEPKACMEQDPGNIFALMTIILKNQI</sequence>
<dbReference type="Proteomes" id="UP000824120">
    <property type="component" value="Chromosome 12"/>
</dbReference>